<dbReference type="EMBL" id="BARW01008805">
    <property type="protein sequence ID" value="GAI87409.1"/>
    <property type="molecule type" value="Genomic_DNA"/>
</dbReference>
<evidence type="ECO:0000313" key="1">
    <source>
        <dbReference type="EMBL" id="GAI87409.1"/>
    </source>
</evidence>
<organism evidence="1">
    <name type="scientific">marine sediment metagenome</name>
    <dbReference type="NCBI Taxonomy" id="412755"/>
    <lineage>
        <taxon>unclassified sequences</taxon>
        <taxon>metagenomes</taxon>
        <taxon>ecological metagenomes</taxon>
    </lineage>
</organism>
<proteinExistence type="predicted"/>
<protein>
    <submittedName>
        <fullName evidence="1">Uncharacterized protein</fullName>
    </submittedName>
</protein>
<comment type="caution">
    <text evidence="1">The sequence shown here is derived from an EMBL/GenBank/DDBJ whole genome shotgun (WGS) entry which is preliminary data.</text>
</comment>
<accession>X1U529</accession>
<sequence length="65" mass="7946">MKITDEIRIRENDNYEKGAQLFEDKGEIWIRYCYWKNGKIEGLYPQMPIWIIKTLYSAMKAKDWL</sequence>
<gene>
    <name evidence="1" type="ORF">S12H4_17918</name>
</gene>
<dbReference type="AlphaFoldDB" id="X1U529"/>
<reference evidence="1" key="1">
    <citation type="journal article" date="2014" name="Front. Microbiol.">
        <title>High frequency of phylogenetically diverse reductive dehalogenase-homologous genes in deep subseafloor sedimentary metagenomes.</title>
        <authorList>
            <person name="Kawai M."/>
            <person name="Futagami T."/>
            <person name="Toyoda A."/>
            <person name="Takaki Y."/>
            <person name="Nishi S."/>
            <person name="Hori S."/>
            <person name="Arai W."/>
            <person name="Tsubouchi T."/>
            <person name="Morono Y."/>
            <person name="Uchiyama I."/>
            <person name="Ito T."/>
            <person name="Fujiyama A."/>
            <person name="Inagaki F."/>
            <person name="Takami H."/>
        </authorList>
    </citation>
    <scope>NUCLEOTIDE SEQUENCE</scope>
    <source>
        <strain evidence="1">Expedition CK06-06</strain>
    </source>
</reference>
<name>X1U529_9ZZZZ</name>